<dbReference type="InterPro" id="IPR001969">
    <property type="entry name" value="Aspartic_peptidase_AS"/>
</dbReference>
<evidence type="ECO:0000259" key="2">
    <source>
        <dbReference type="Pfam" id="PF03732"/>
    </source>
</evidence>
<dbReference type="EMBL" id="JAAGAX010000007">
    <property type="protein sequence ID" value="KAF2308988.1"/>
    <property type="molecule type" value="Genomic_DNA"/>
</dbReference>
<dbReference type="PANTHER" id="PTHR15503:SF45">
    <property type="entry name" value="RNA-DIRECTED DNA POLYMERASE HOMOLOG"/>
    <property type="match status" value="1"/>
</dbReference>
<evidence type="ECO:0000256" key="1">
    <source>
        <dbReference type="SAM" id="MobiDB-lite"/>
    </source>
</evidence>
<dbReference type="Pfam" id="PF03732">
    <property type="entry name" value="Retrotrans_gag"/>
    <property type="match status" value="1"/>
</dbReference>
<dbReference type="GO" id="GO:0004190">
    <property type="term" value="F:aspartic-type endopeptidase activity"/>
    <property type="evidence" value="ECO:0007669"/>
    <property type="project" value="InterPro"/>
</dbReference>
<dbReference type="Proteomes" id="UP000467840">
    <property type="component" value="Chromosome 17"/>
</dbReference>
<dbReference type="SUPFAM" id="SSF50630">
    <property type="entry name" value="Acid proteases"/>
    <property type="match status" value="1"/>
</dbReference>
<evidence type="ECO:0000313" key="3">
    <source>
        <dbReference type="EMBL" id="KAF2308988.1"/>
    </source>
</evidence>
<keyword evidence="4" id="KW-1185">Reference proteome</keyword>
<dbReference type="Gene3D" id="2.40.70.10">
    <property type="entry name" value="Acid Proteases"/>
    <property type="match status" value="1"/>
</dbReference>
<sequence>MEARSELQAAFSDALERMASENEALKFAHAEELSALKEENHLLKEEVRKLSVEVKDELVLLKRLVAQGNGTSFTLTNPTARVDVPKPNVFKGSRNAREIDNFLWALEQYFRALGVEEDSRKVDNAPLFLAESAMVWWRRRMMDMEKGTCNVRTWDEFKKELKKQFYPEHAADEARAKLRRLTQRGTIREYVKEFSEVLLEVPEYPDQELLFFFKDGLQAWARLEIERRGAQDLAAAITIAESLVEYKKGDKPKAKDGKSKHGGDKSGGKDSHREGPKEGNAKKPWVGKKDYRDGKFKKNDKFHKPIERGPLKCFLCDGPHRARECPKNAALDALVADKEDVQPRQEGSSMGSMQLAAVNKGKQVEVQVANKGRLFAQLKFGQNEIQALVDTGASDNFLRLEEAQKFGIAFHKQAGWLKAVNSKPTPTHGVASKVAVKLGEWTGFLDFSIVSMDDYACVLGMDFMDRVRAIPIPFANSLCIVENGGACMVPLKRGKNGGSTLSALQLAKGVKKREPTFLVALQAEGDVHAMEIPHEVVQVKPNLSACGMLAECMGDRDVGLLHGNGHGPIWAHYEDPRH</sequence>
<dbReference type="PANTHER" id="PTHR15503">
    <property type="entry name" value="LDOC1 RELATED"/>
    <property type="match status" value="1"/>
</dbReference>
<dbReference type="CDD" id="cd00303">
    <property type="entry name" value="retropepsin_like"/>
    <property type="match status" value="1"/>
</dbReference>
<gene>
    <name evidence="3" type="ORF">GH714_027351</name>
</gene>
<dbReference type="InterPro" id="IPR021109">
    <property type="entry name" value="Peptidase_aspartic_dom_sf"/>
</dbReference>
<feature type="region of interest" description="Disordered" evidence="1">
    <location>
        <begin position="249"/>
        <end position="302"/>
    </location>
</feature>
<protein>
    <recommendedName>
        <fullName evidence="2">Retrotransposon gag domain-containing protein</fullName>
    </recommendedName>
</protein>
<accession>A0A6A6M8Y6</accession>
<dbReference type="GO" id="GO:0006508">
    <property type="term" value="P:proteolysis"/>
    <property type="evidence" value="ECO:0007669"/>
    <property type="project" value="InterPro"/>
</dbReference>
<proteinExistence type="predicted"/>
<feature type="domain" description="Retrotransposon gag" evidence="2">
    <location>
        <begin position="125"/>
        <end position="218"/>
    </location>
</feature>
<name>A0A6A6M8Y6_HEVBR</name>
<dbReference type="Pfam" id="PF13975">
    <property type="entry name" value="gag-asp_proteas"/>
    <property type="match status" value="1"/>
</dbReference>
<reference evidence="3 4" key="1">
    <citation type="journal article" date="2020" name="Mol. Plant">
        <title>The Chromosome-Based Rubber Tree Genome Provides New Insights into Spurge Genome Evolution and Rubber Biosynthesis.</title>
        <authorList>
            <person name="Liu J."/>
            <person name="Shi C."/>
            <person name="Shi C.C."/>
            <person name="Li W."/>
            <person name="Zhang Q.J."/>
            <person name="Zhang Y."/>
            <person name="Li K."/>
            <person name="Lu H.F."/>
            <person name="Shi C."/>
            <person name="Zhu S.T."/>
            <person name="Xiao Z.Y."/>
            <person name="Nan H."/>
            <person name="Yue Y."/>
            <person name="Zhu X.G."/>
            <person name="Wu Y."/>
            <person name="Hong X.N."/>
            <person name="Fan G.Y."/>
            <person name="Tong Y."/>
            <person name="Zhang D."/>
            <person name="Mao C.L."/>
            <person name="Liu Y.L."/>
            <person name="Hao S.J."/>
            <person name="Liu W.Q."/>
            <person name="Lv M.Q."/>
            <person name="Zhang H.B."/>
            <person name="Liu Y."/>
            <person name="Hu-Tang G.R."/>
            <person name="Wang J.P."/>
            <person name="Wang J.H."/>
            <person name="Sun Y.H."/>
            <person name="Ni S.B."/>
            <person name="Chen W.B."/>
            <person name="Zhang X.C."/>
            <person name="Jiao Y.N."/>
            <person name="Eichler E.E."/>
            <person name="Li G.H."/>
            <person name="Liu X."/>
            <person name="Gao L.Z."/>
        </authorList>
    </citation>
    <scope>NUCLEOTIDE SEQUENCE [LARGE SCALE GENOMIC DNA]</scope>
    <source>
        <strain evidence="4">cv. GT1</strain>
        <tissue evidence="3">Leaf</tissue>
    </source>
</reference>
<dbReference type="PROSITE" id="PS00141">
    <property type="entry name" value="ASP_PROTEASE"/>
    <property type="match status" value="1"/>
</dbReference>
<organism evidence="3 4">
    <name type="scientific">Hevea brasiliensis</name>
    <name type="common">Para rubber tree</name>
    <name type="synonym">Siphonia brasiliensis</name>
    <dbReference type="NCBI Taxonomy" id="3981"/>
    <lineage>
        <taxon>Eukaryota</taxon>
        <taxon>Viridiplantae</taxon>
        <taxon>Streptophyta</taxon>
        <taxon>Embryophyta</taxon>
        <taxon>Tracheophyta</taxon>
        <taxon>Spermatophyta</taxon>
        <taxon>Magnoliopsida</taxon>
        <taxon>eudicotyledons</taxon>
        <taxon>Gunneridae</taxon>
        <taxon>Pentapetalae</taxon>
        <taxon>rosids</taxon>
        <taxon>fabids</taxon>
        <taxon>Malpighiales</taxon>
        <taxon>Euphorbiaceae</taxon>
        <taxon>Crotonoideae</taxon>
        <taxon>Micrandreae</taxon>
        <taxon>Hevea</taxon>
    </lineage>
</organism>
<dbReference type="InterPro" id="IPR005162">
    <property type="entry name" value="Retrotrans_gag_dom"/>
</dbReference>
<evidence type="ECO:0000313" key="4">
    <source>
        <dbReference type="Proteomes" id="UP000467840"/>
    </source>
</evidence>
<dbReference type="InterPro" id="IPR032567">
    <property type="entry name" value="RTL1-rel"/>
</dbReference>
<dbReference type="AlphaFoldDB" id="A0A6A6M8Y6"/>
<comment type="caution">
    <text evidence="3">The sequence shown here is derived from an EMBL/GenBank/DDBJ whole genome shotgun (WGS) entry which is preliminary data.</text>
</comment>